<gene>
    <name evidence="9" type="primary">argR</name>
    <name evidence="12" type="ORF">KTQ36_08595</name>
</gene>
<evidence type="ECO:0000256" key="4">
    <source>
        <dbReference type="ARBA" id="ARBA00021148"/>
    </source>
</evidence>
<dbReference type="InterPro" id="IPR001669">
    <property type="entry name" value="Arg_repress"/>
</dbReference>
<evidence type="ECO:0000313" key="12">
    <source>
        <dbReference type="EMBL" id="MBW0145351.1"/>
    </source>
</evidence>
<comment type="caution">
    <text evidence="12">The sequence shown here is derived from an EMBL/GenBank/DDBJ whole genome shotgun (WGS) entry which is preliminary data.</text>
</comment>
<name>A0ABS6V743_9SPHN</name>
<dbReference type="Proteomes" id="UP000698028">
    <property type="component" value="Unassembled WGS sequence"/>
</dbReference>
<keyword evidence="9" id="KW-0678">Repressor</keyword>
<comment type="pathway">
    <text evidence="2 9">Amino-acid biosynthesis; L-arginine biosynthesis [regulation].</text>
</comment>
<evidence type="ECO:0000256" key="7">
    <source>
        <dbReference type="ARBA" id="ARBA00023125"/>
    </source>
</evidence>
<reference evidence="12 13" key="1">
    <citation type="submission" date="2021-07" db="EMBL/GenBank/DDBJ databases">
        <title>The draft genome sequence of Sphingomicrobium sp. B8.</title>
        <authorList>
            <person name="Mu L."/>
        </authorList>
    </citation>
    <scope>NUCLEOTIDE SEQUENCE [LARGE SCALE GENOMIC DNA]</scope>
    <source>
        <strain evidence="12 13">B8</strain>
    </source>
</reference>
<keyword evidence="13" id="KW-1185">Reference proteome</keyword>
<dbReference type="InterPro" id="IPR020899">
    <property type="entry name" value="Arg_repress_C"/>
</dbReference>
<dbReference type="PANTHER" id="PTHR34471:SF1">
    <property type="entry name" value="ARGININE REPRESSOR"/>
    <property type="match status" value="1"/>
</dbReference>
<evidence type="ECO:0000256" key="2">
    <source>
        <dbReference type="ARBA" id="ARBA00005040"/>
    </source>
</evidence>
<comment type="subcellular location">
    <subcellularLocation>
        <location evidence="1 9">Cytoplasm</location>
    </subcellularLocation>
</comment>
<keyword evidence="6 9" id="KW-0805">Transcription regulation</keyword>
<keyword evidence="7 9" id="KW-0238">DNA-binding</keyword>
<evidence type="ECO:0000256" key="3">
    <source>
        <dbReference type="ARBA" id="ARBA00008316"/>
    </source>
</evidence>
<evidence type="ECO:0000313" key="13">
    <source>
        <dbReference type="Proteomes" id="UP000698028"/>
    </source>
</evidence>
<sequence>MSKVEDRRRALAAMLREGGAASQEELVAKLAQAGHPTTQATVSRDLDAIGAVKGRKDGKTAYLLSDQLGELDARGEALDRILGEWLHSAESAGNMVVLRSRPGSAHIIGAALDAAALTEIAGTIAGDDTLFIAVRDGSDPARLATKLKN</sequence>
<evidence type="ECO:0000259" key="11">
    <source>
        <dbReference type="Pfam" id="PF02863"/>
    </source>
</evidence>
<keyword evidence="8 9" id="KW-0804">Transcription</keyword>
<dbReference type="InterPro" id="IPR020900">
    <property type="entry name" value="Arg_repress_DNA-bd"/>
</dbReference>
<evidence type="ECO:0000256" key="5">
    <source>
        <dbReference type="ARBA" id="ARBA00022490"/>
    </source>
</evidence>
<organism evidence="12 13">
    <name type="scientific">Sphingomicrobium clamense</name>
    <dbReference type="NCBI Taxonomy" id="2851013"/>
    <lineage>
        <taxon>Bacteria</taxon>
        <taxon>Pseudomonadati</taxon>
        <taxon>Pseudomonadota</taxon>
        <taxon>Alphaproteobacteria</taxon>
        <taxon>Sphingomonadales</taxon>
        <taxon>Sphingomonadaceae</taxon>
        <taxon>Sphingomicrobium</taxon>
    </lineage>
</organism>
<comment type="function">
    <text evidence="9">Regulates arginine biosynthesis genes.</text>
</comment>
<keyword evidence="9" id="KW-0055">Arginine biosynthesis</keyword>
<evidence type="ECO:0000256" key="9">
    <source>
        <dbReference type="HAMAP-Rule" id="MF_00173"/>
    </source>
</evidence>
<comment type="similarity">
    <text evidence="3 9">Belongs to the ArgR family.</text>
</comment>
<proteinExistence type="inferred from homology"/>
<keyword evidence="9" id="KW-0028">Amino-acid biosynthesis</keyword>
<evidence type="ECO:0000256" key="8">
    <source>
        <dbReference type="ARBA" id="ARBA00023163"/>
    </source>
</evidence>
<keyword evidence="5 9" id="KW-0963">Cytoplasm</keyword>
<evidence type="ECO:0000256" key="6">
    <source>
        <dbReference type="ARBA" id="ARBA00023015"/>
    </source>
</evidence>
<dbReference type="PANTHER" id="PTHR34471">
    <property type="entry name" value="ARGININE REPRESSOR"/>
    <property type="match status" value="1"/>
</dbReference>
<dbReference type="HAMAP" id="MF_00173">
    <property type="entry name" value="Arg_repressor"/>
    <property type="match status" value="1"/>
</dbReference>
<evidence type="ECO:0000256" key="1">
    <source>
        <dbReference type="ARBA" id="ARBA00004496"/>
    </source>
</evidence>
<dbReference type="Pfam" id="PF01316">
    <property type="entry name" value="Arg_repressor"/>
    <property type="match status" value="1"/>
</dbReference>
<feature type="domain" description="Arginine repressor DNA-binding" evidence="10">
    <location>
        <begin position="5"/>
        <end position="67"/>
    </location>
</feature>
<accession>A0ABS6V743</accession>
<dbReference type="Pfam" id="PF02863">
    <property type="entry name" value="Arg_repressor_C"/>
    <property type="match status" value="1"/>
</dbReference>
<feature type="domain" description="Arginine repressor C-terminal" evidence="11">
    <location>
        <begin position="84"/>
        <end position="148"/>
    </location>
</feature>
<dbReference type="EMBL" id="JAHVAH010000001">
    <property type="protein sequence ID" value="MBW0145351.1"/>
    <property type="molecule type" value="Genomic_DNA"/>
</dbReference>
<dbReference type="RefSeq" id="WP_218633265.1">
    <property type="nucleotide sequence ID" value="NZ_JAHVAH010000001.1"/>
</dbReference>
<protein>
    <recommendedName>
        <fullName evidence="4 9">Arginine repressor</fullName>
    </recommendedName>
</protein>
<evidence type="ECO:0000259" key="10">
    <source>
        <dbReference type="Pfam" id="PF01316"/>
    </source>
</evidence>